<gene>
    <name evidence="1" type="ordered locus">XALc_0174</name>
</gene>
<reference evidence="1 2" key="1">
    <citation type="journal article" date="2009" name="BMC Genomics">
        <title>The complete genome sequence of Xanthomonas albilineans provides new insights into the reductive genome evolution of the xylem-limited Xanthomonadaceae.</title>
        <authorList>
            <person name="Pieretti I."/>
            <person name="Royer M."/>
            <person name="Barbe V."/>
            <person name="Carrere S."/>
            <person name="Koebnik R."/>
            <person name="Cociancich S."/>
            <person name="Couloux A."/>
            <person name="Darrasse A."/>
            <person name="Gouzy J."/>
            <person name="Jacques M.A."/>
            <person name="Lauber E."/>
            <person name="Manceau C."/>
            <person name="Mangenot S."/>
            <person name="Poussier S."/>
            <person name="Segurens B."/>
            <person name="Szurek B."/>
            <person name="Verdier V."/>
            <person name="Arlat M."/>
            <person name="Rott P."/>
        </authorList>
    </citation>
    <scope>NUCLEOTIDE SEQUENCE [LARGE SCALE GENOMIC DNA]</scope>
    <source>
        <strain evidence="2">GPE PC73 / CFBP 7063</strain>
    </source>
</reference>
<protein>
    <submittedName>
        <fullName evidence="1">Uncharacterized protein</fullName>
    </submittedName>
</protein>
<dbReference type="KEGG" id="xal:XALC_0174"/>
<proteinExistence type="predicted"/>
<sequence length="79" mass="8832">MNKININFADSLRVVNDENASSDARVIASLALAYLTVIEVADEIQHETASIAQKLMRMTASEIDKAREDQDERARRGLQ</sequence>
<dbReference type="AlphaFoldDB" id="D2U8I1"/>
<dbReference type="Proteomes" id="UP000001890">
    <property type="component" value="Chromosome"/>
</dbReference>
<name>D2U8I1_XANAP</name>
<dbReference type="STRING" id="380358.XALC_0174"/>
<organism evidence="1 2">
    <name type="scientific">Xanthomonas albilineans (strain GPE PC73 / CFBP 7063)</name>
    <dbReference type="NCBI Taxonomy" id="380358"/>
    <lineage>
        <taxon>Bacteria</taxon>
        <taxon>Pseudomonadati</taxon>
        <taxon>Pseudomonadota</taxon>
        <taxon>Gammaproteobacteria</taxon>
        <taxon>Lysobacterales</taxon>
        <taxon>Lysobacteraceae</taxon>
        <taxon>Xanthomonas</taxon>
    </lineage>
</organism>
<evidence type="ECO:0000313" key="2">
    <source>
        <dbReference type="Proteomes" id="UP000001890"/>
    </source>
</evidence>
<dbReference type="EMBL" id="FP565176">
    <property type="protein sequence ID" value="CBA14720.1"/>
    <property type="molecule type" value="Genomic_DNA"/>
</dbReference>
<keyword evidence="2" id="KW-1185">Reference proteome</keyword>
<dbReference type="RefSeq" id="WP_012914737.1">
    <property type="nucleotide sequence ID" value="NC_013722.1"/>
</dbReference>
<accession>D2U8I1</accession>
<evidence type="ECO:0000313" key="1">
    <source>
        <dbReference type="EMBL" id="CBA14720.1"/>
    </source>
</evidence>